<comment type="subcellular location">
    <subcellularLocation>
        <location evidence="1">Cell membrane</location>
        <topology evidence="1">Multi-pass membrane protein</topology>
    </subcellularLocation>
</comment>
<feature type="transmembrane region" description="Helical" evidence="6">
    <location>
        <begin position="417"/>
        <end position="433"/>
    </location>
</feature>
<feature type="transmembrane region" description="Helical" evidence="6">
    <location>
        <begin position="439"/>
        <end position="459"/>
    </location>
</feature>
<feature type="transmembrane region" description="Helical" evidence="6">
    <location>
        <begin position="48"/>
        <end position="71"/>
    </location>
</feature>
<proteinExistence type="predicted"/>
<evidence type="ECO:0000256" key="6">
    <source>
        <dbReference type="SAM" id="Phobius"/>
    </source>
</evidence>
<evidence type="ECO:0000313" key="8">
    <source>
        <dbReference type="Proteomes" id="UP000283701"/>
    </source>
</evidence>
<evidence type="ECO:0000313" key="7">
    <source>
        <dbReference type="EMBL" id="RHF85124.1"/>
    </source>
</evidence>
<evidence type="ECO:0000256" key="2">
    <source>
        <dbReference type="ARBA" id="ARBA00022475"/>
    </source>
</evidence>
<evidence type="ECO:0000256" key="1">
    <source>
        <dbReference type="ARBA" id="ARBA00004651"/>
    </source>
</evidence>
<dbReference type="AlphaFoldDB" id="A0A414QWH6"/>
<feature type="transmembrane region" description="Helical" evidence="6">
    <location>
        <begin position="292"/>
        <end position="314"/>
    </location>
</feature>
<feature type="transmembrane region" description="Helical" evidence="6">
    <location>
        <begin position="111"/>
        <end position="129"/>
    </location>
</feature>
<feature type="transmembrane region" description="Helical" evidence="6">
    <location>
        <begin position="12"/>
        <end position="36"/>
    </location>
</feature>
<feature type="transmembrane region" description="Helical" evidence="6">
    <location>
        <begin position="168"/>
        <end position="190"/>
    </location>
</feature>
<feature type="transmembrane region" description="Helical" evidence="6">
    <location>
        <begin position="83"/>
        <end position="105"/>
    </location>
</feature>
<feature type="transmembrane region" description="Helical" evidence="6">
    <location>
        <begin position="141"/>
        <end position="162"/>
    </location>
</feature>
<reference evidence="7 8" key="1">
    <citation type="submission" date="2018-08" db="EMBL/GenBank/DDBJ databases">
        <title>A genome reference for cultivated species of the human gut microbiota.</title>
        <authorList>
            <person name="Zou Y."/>
            <person name="Xue W."/>
            <person name="Luo G."/>
        </authorList>
    </citation>
    <scope>NUCLEOTIDE SEQUENCE [LARGE SCALE GENOMIC DNA]</scope>
    <source>
        <strain evidence="7 8">AM23-23AC</strain>
    </source>
</reference>
<keyword evidence="5 6" id="KW-0472">Membrane</keyword>
<dbReference type="PANTHER" id="PTHR30250:SF11">
    <property type="entry name" value="O-ANTIGEN TRANSPORTER-RELATED"/>
    <property type="match status" value="1"/>
</dbReference>
<keyword evidence="3 6" id="KW-0812">Transmembrane</keyword>
<dbReference type="RefSeq" id="WP_118202823.1">
    <property type="nucleotide sequence ID" value="NZ_QRHP01000005.1"/>
</dbReference>
<accession>A0A414QWH6</accession>
<dbReference type="InterPro" id="IPR050833">
    <property type="entry name" value="Poly_Biosynth_Transport"/>
</dbReference>
<dbReference type="Pfam" id="PF01943">
    <property type="entry name" value="Polysacc_synt"/>
    <property type="match status" value="1"/>
</dbReference>
<dbReference type="GO" id="GO:0005886">
    <property type="term" value="C:plasma membrane"/>
    <property type="evidence" value="ECO:0007669"/>
    <property type="project" value="UniProtKB-SubCell"/>
</dbReference>
<organism evidence="7 8">
    <name type="scientific">Roseburia inulinivorans</name>
    <dbReference type="NCBI Taxonomy" id="360807"/>
    <lineage>
        <taxon>Bacteria</taxon>
        <taxon>Bacillati</taxon>
        <taxon>Bacillota</taxon>
        <taxon>Clostridia</taxon>
        <taxon>Lachnospirales</taxon>
        <taxon>Lachnospiraceae</taxon>
        <taxon>Roseburia</taxon>
    </lineage>
</organism>
<keyword evidence="4 6" id="KW-1133">Transmembrane helix</keyword>
<feature type="transmembrane region" description="Helical" evidence="6">
    <location>
        <begin position="326"/>
        <end position="347"/>
    </location>
</feature>
<keyword evidence="2" id="KW-1003">Cell membrane</keyword>
<feature type="transmembrane region" description="Helical" evidence="6">
    <location>
        <begin position="359"/>
        <end position="378"/>
    </location>
</feature>
<gene>
    <name evidence="7" type="ORF">DW654_06865</name>
</gene>
<dbReference type="Proteomes" id="UP000283701">
    <property type="component" value="Unassembled WGS sequence"/>
</dbReference>
<evidence type="ECO:0000256" key="5">
    <source>
        <dbReference type="ARBA" id="ARBA00023136"/>
    </source>
</evidence>
<sequence length="470" mass="53307">MNANNKKLITNIGLMFLVYFLPKVFSFFLVPIYTSFLTTEEYGISDLIINTASLISPFVALSTTSAVMRFTIENKEDKRPYQISLKIYSVGMVILFAGLAVVQWVGKINPIYLFFLYAIVGTSLLSDIDMNYTRGLEKMKVITFCGVGSSLVGILCNILFIVVFKMGLYGFLIASSSGYLFTIIVLAISNRKMHLFKNIISEREPELQREMLQFSIPSIFSGLSWWVVSSSDRYFVSAMCGTAANGIYSVAYKIPTMLQAVHNVFIQAWTYTVYDSYNSEDGKKYIARVYDVYVFVLCLGCSFLIATDIFISKILYSNDFFEAWKYVPPLLLSIVFNSAAGLMNTFLSVYKKTRVSMRISFVVAGMNIILNWLFISIFNDALGAAIATAITFFTNWICSIIVGMRVSGVKISWRKQFLMYVILTMQAAEIILFKNMYVVAIGIVVIVILNWNTIVWARSKWNQLIKFRKV</sequence>
<dbReference type="InterPro" id="IPR002797">
    <property type="entry name" value="Polysacc_synth"/>
</dbReference>
<dbReference type="PANTHER" id="PTHR30250">
    <property type="entry name" value="PST FAMILY PREDICTED COLANIC ACID TRANSPORTER"/>
    <property type="match status" value="1"/>
</dbReference>
<comment type="caution">
    <text evidence="7">The sequence shown here is derived from an EMBL/GenBank/DDBJ whole genome shotgun (WGS) entry which is preliminary data.</text>
</comment>
<evidence type="ECO:0000256" key="4">
    <source>
        <dbReference type="ARBA" id="ARBA00022989"/>
    </source>
</evidence>
<evidence type="ECO:0000256" key="3">
    <source>
        <dbReference type="ARBA" id="ARBA00022692"/>
    </source>
</evidence>
<name>A0A414QWH6_9FIRM</name>
<protein>
    <submittedName>
        <fullName evidence="7">Uncharacterized protein</fullName>
    </submittedName>
</protein>
<feature type="transmembrane region" description="Helical" evidence="6">
    <location>
        <begin position="384"/>
        <end position="405"/>
    </location>
</feature>
<dbReference type="EMBL" id="QRHP01000005">
    <property type="protein sequence ID" value="RHF85124.1"/>
    <property type="molecule type" value="Genomic_DNA"/>
</dbReference>